<feature type="domain" description="VanZ-like" evidence="3">
    <location>
        <begin position="30"/>
        <end position="149"/>
    </location>
</feature>
<evidence type="ECO:0000313" key="5">
    <source>
        <dbReference type="Proteomes" id="UP000630936"/>
    </source>
</evidence>
<feature type="compositionally biased region" description="Basic residues" evidence="1">
    <location>
        <begin position="158"/>
        <end position="171"/>
    </location>
</feature>
<comment type="caution">
    <text evidence="4">The sequence shown here is derived from an EMBL/GenBank/DDBJ whole genome shotgun (WGS) entry which is preliminary data.</text>
</comment>
<reference evidence="4" key="2">
    <citation type="submission" date="2020-09" db="EMBL/GenBank/DDBJ databases">
        <authorList>
            <person name="Sun Q."/>
            <person name="Ohkuma M."/>
        </authorList>
    </citation>
    <scope>NUCLEOTIDE SEQUENCE</scope>
    <source>
        <strain evidence="4">JCM 4988</strain>
    </source>
</reference>
<feature type="transmembrane region" description="Helical" evidence="2">
    <location>
        <begin position="104"/>
        <end position="123"/>
    </location>
</feature>
<evidence type="ECO:0000256" key="1">
    <source>
        <dbReference type="SAM" id="MobiDB-lite"/>
    </source>
</evidence>
<dbReference type="EMBL" id="BMWG01000002">
    <property type="protein sequence ID" value="GGZ18781.1"/>
    <property type="molecule type" value="Genomic_DNA"/>
</dbReference>
<protein>
    <submittedName>
        <fullName evidence="4">VanZ family protein</fullName>
    </submittedName>
</protein>
<dbReference type="Proteomes" id="UP000630936">
    <property type="component" value="Unassembled WGS sequence"/>
</dbReference>
<organism evidence="4 5">
    <name type="scientific">Streptomyces inusitatus</name>
    <dbReference type="NCBI Taxonomy" id="68221"/>
    <lineage>
        <taxon>Bacteria</taxon>
        <taxon>Bacillati</taxon>
        <taxon>Actinomycetota</taxon>
        <taxon>Actinomycetes</taxon>
        <taxon>Kitasatosporales</taxon>
        <taxon>Streptomycetaceae</taxon>
        <taxon>Streptomyces</taxon>
    </lineage>
</organism>
<keyword evidence="2" id="KW-0472">Membrane</keyword>
<keyword evidence="2" id="KW-0812">Transmembrane</keyword>
<dbReference type="InterPro" id="IPR053150">
    <property type="entry name" value="Teicoplanin_resist-assoc"/>
</dbReference>
<dbReference type="InterPro" id="IPR006976">
    <property type="entry name" value="VanZ-like"/>
</dbReference>
<dbReference type="PANTHER" id="PTHR36834:SF1">
    <property type="entry name" value="INTEGRAL MEMBRANE PROTEIN"/>
    <property type="match status" value="1"/>
</dbReference>
<keyword evidence="5" id="KW-1185">Reference proteome</keyword>
<feature type="transmembrane region" description="Helical" evidence="2">
    <location>
        <begin position="71"/>
        <end position="92"/>
    </location>
</feature>
<sequence>MGRVLSCVQRQGTGGSAVIRVRVAGVLLLLVHLLLVGWLTLRPLDVPWVTAANLEPLATVKANLVLGPAEAVRRIGGGLLLLAPLGVLLPLAGGRLTVSPLGSLARTMAAGALISLAIELAQTGVPGRVLNVDSLLLNTAGVALTHLLVVPAGRARLRRTRARGRGRARAPRRPDRSRPDRSRPPVPPVPAVNRRSDSRAPRASDCGTRPGGGGTVLREDAPQGATPTIPRVGIAP</sequence>
<name>A0A918ULK5_9ACTN</name>
<reference evidence="4" key="1">
    <citation type="journal article" date="2014" name="Int. J. Syst. Evol. Microbiol.">
        <title>Complete genome sequence of Corynebacterium casei LMG S-19264T (=DSM 44701T), isolated from a smear-ripened cheese.</title>
        <authorList>
            <consortium name="US DOE Joint Genome Institute (JGI-PGF)"/>
            <person name="Walter F."/>
            <person name="Albersmeier A."/>
            <person name="Kalinowski J."/>
            <person name="Ruckert C."/>
        </authorList>
    </citation>
    <scope>NUCLEOTIDE SEQUENCE</scope>
    <source>
        <strain evidence="4">JCM 4988</strain>
    </source>
</reference>
<feature type="compositionally biased region" description="Basic and acidic residues" evidence="1">
    <location>
        <begin position="172"/>
        <end position="183"/>
    </location>
</feature>
<accession>A0A918ULK5</accession>
<evidence type="ECO:0000313" key="4">
    <source>
        <dbReference type="EMBL" id="GGZ18781.1"/>
    </source>
</evidence>
<feature type="transmembrane region" description="Helical" evidence="2">
    <location>
        <begin position="135"/>
        <end position="157"/>
    </location>
</feature>
<gene>
    <name evidence="4" type="ORF">GCM10010387_09220</name>
</gene>
<dbReference type="Pfam" id="PF04892">
    <property type="entry name" value="VanZ"/>
    <property type="match status" value="1"/>
</dbReference>
<dbReference type="AlphaFoldDB" id="A0A918ULK5"/>
<feature type="transmembrane region" description="Helical" evidence="2">
    <location>
        <begin position="21"/>
        <end position="41"/>
    </location>
</feature>
<keyword evidence="2" id="KW-1133">Transmembrane helix</keyword>
<feature type="region of interest" description="Disordered" evidence="1">
    <location>
        <begin position="158"/>
        <end position="236"/>
    </location>
</feature>
<evidence type="ECO:0000259" key="3">
    <source>
        <dbReference type="Pfam" id="PF04892"/>
    </source>
</evidence>
<evidence type="ECO:0000256" key="2">
    <source>
        <dbReference type="SAM" id="Phobius"/>
    </source>
</evidence>
<dbReference type="PANTHER" id="PTHR36834">
    <property type="entry name" value="MEMBRANE PROTEIN-RELATED"/>
    <property type="match status" value="1"/>
</dbReference>
<proteinExistence type="predicted"/>